<dbReference type="Pfam" id="PF13377">
    <property type="entry name" value="Peripla_BP_3"/>
    <property type="match status" value="1"/>
</dbReference>
<dbReference type="PANTHER" id="PTHR30146:SF148">
    <property type="entry name" value="HTH-TYPE TRANSCRIPTIONAL REPRESSOR PURR-RELATED"/>
    <property type="match status" value="1"/>
</dbReference>
<dbReference type="InterPro" id="IPR010982">
    <property type="entry name" value="Lambda_DNA-bd_dom_sf"/>
</dbReference>
<gene>
    <name evidence="7" type="ORF">GCM10007916_26320</name>
</gene>
<keyword evidence="4" id="KW-0804">Transcription</keyword>
<dbReference type="InterPro" id="IPR028082">
    <property type="entry name" value="Peripla_BP_I"/>
</dbReference>
<accession>A0ABQ6E2B8</accession>
<evidence type="ECO:0000313" key="7">
    <source>
        <dbReference type="EMBL" id="GLS91563.1"/>
    </source>
</evidence>
<organism evidence="7 8">
    <name type="scientific">Psychromonas marina</name>
    <dbReference type="NCBI Taxonomy" id="88364"/>
    <lineage>
        <taxon>Bacteria</taxon>
        <taxon>Pseudomonadati</taxon>
        <taxon>Pseudomonadota</taxon>
        <taxon>Gammaproteobacteria</taxon>
        <taxon>Alteromonadales</taxon>
        <taxon>Psychromonadaceae</taxon>
        <taxon>Psychromonas</taxon>
    </lineage>
</organism>
<dbReference type="PROSITE" id="PS50943">
    <property type="entry name" value="HTH_CROC1"/>
    <property type="match status" value="1"/>
</dbReference>
<dbReference type="InterPro" id="IPR000843">
    <property type="entry name" value="HTH_LacI"/>
</dbReference>
<evidence type="ECO:0000259" key="6">
    <source>
        <dbReference type="PROSITE" id="PS50943"/>
    </source>
</evidence>
<comment type="caution">
    <text evidence="7">The sequence shown here is derived from an EMBL/GenBank/DDBJ whole genome shotgun (WGS) entry which is preliminary data.</text>
</comment>
<dbReference type="SUPFAM" id="SSF47413">
    <property type="entry name" value="lambda repressor-like DNA-binding domains"/>
    <property type="match status" value="1"/>
</dbReference>
<dbReference type="Proteomes" id="UP001157353">
    <property type="component" value="Unassembled WGS sequence"/>
</dbReference>
<dbReference type="SMART" id="SM00354">
    <property type="entry name" value="HTH_LACI"/>
    <property type="match status" value="1"/>
</dbReference>
<dbReference type="InterPro" id="IPR001387">
    <property type="entry name" value="Cro/C1-type_HTH"/>
</dbReference>
<reference evidence="8" key="1">
    <citation type="journal article" date="2019" name="Int. J. Syst. Evol. Microbiol.">
        <title>The Global Catalogue of Microorganisms (GCM) 10K type strain sequencing project: providing services to taxonomists for standard genome sequencing and annotation.</title>
        <authorList>
            <consortium name="The Broad Institute Genomics Platform"/>
            <consortium name="The Broad Institute Genome Sequencing Center for Infectious Disease"/>
            <person name="Wu L."/>
            <person name="Ma J."/>
        </authorList>
    </citation>
    <scope>NUCLEOTIDE SEQUENCE [LARGE SCALE GENOMIC DNA]</scope>
    <source>
        <strain evidence="8">NBRC 103166</strain>
    </source>
</reference>
<dbReference type="PANTHER" id="PTHR30146">
    <property type="entry name" value="LACI-RELATED TRANSCRIPTIONAL REPRESSOR"/>
    <property type="match status" value="1"/>
</dbReference>
<evidence type="ECO:0000256" key="1">
    <source>
        <dbReference type="ARBA" id="ARBA00022491"/>
    </source>
</evidence>
<evidence type="ECO:0000256" key="2">
    <source>
        <dbReference type="ARBA" id="ARBA00023015"/>
    </source>
</evidence>
<dbReference type="SUPFAM" id="SSF53822">
    <property type="entry name" value="Periplasmic binding protein-like I"/>
    <property type="match status" value="1"/>
</dbReference>
<evidence type="ECO:0000256" key="3">
    <source>
        <dbReference type="ARBA" id="ARBA00023125"/>
    </source>
</evidence>
<protein>
    <submittedName>
        <fullName evidence="7">LacI family transcriptional regulator</fullName>
    </submittedName>
</protein>
<dbReference type="InterPro" id="IPR046335">
    <property type="entry name" value="LacI/GalR-like_sensor"/>
</dbReference>
<name>A0ABQ6E2B8_9GAMM</name>
<dbReference type="PROSITE" id="PS50932">
    <property type="entry name" value="HTH_LACI_2"/>
    <property type="match status" value="1"/>
</dbReference>
<evidence type="ECO:0000256" key="4">
    <source>
        <dbReference type="ARBA" id="ARBA00023163"/>
    </source>
</evidence>
<evidence type="ECO:0000313" key="8">
    <source>
        <dbReference type="Proteomes" id="UP001157353"/>
    </source>
</evidence>
<dbReference type="Gene3D" id="1.10.260.40">
    <property type="entry name" value="lambda repressor-like DNA-binding domains"/>
    <property type="match status" value="1"/>
</dbReference>
<keyword evidence="2" id="KW-0805">Transcription regulation</keyword>
<dbReference type="EMBL" id="BSPQ01000013">
    <property type="protein sequence ID" value="GLS91563.1"/>
    <property type="molecule type" value="Genomic_DNA"/>
</dbReference>
<keyword evidence="1" id="KW-0678">Repressor</keyword>
<evidence type="ECO:0000259" key="5">
    <source>
        <dbReference type="PROSITE" id="PS50932"/>
    </source>
</evidence>
<dbReference type="Gene3D" id="3.40.50.2300">
    <property type="match status" value="2"/>
</dbReference>
<sequence>MSKTKTSSYDVAKLAGVSPSTISRFFNRTSYVSPDKVQKIEEAIRSLQYKPNSPLKGKSNQRSMTIGVIIQDPVSPFSSHILNDMEQVLIEQGYSLVISSAHWNQALATDALQYLSSNNVDGVIVVTGNLSEQQVVTFAAETPVVVIGYNVEGENVRSIHLDQELGGYIATLHLLQQGHKHIAHIKGLNNQPDSMARFKGYQRALNEWGLPVMPKLVRQGDFQSETAYQETLQLIKSNVHFTAIFAANDLSAYGAIKALHDNNIKVPDDVSVIGFDDLSTSQYFTPALTTLKQPIYELGGVSAQTILNLLRGRDHVVKTPPIDLIVRDSTRKLNT</sequence>
<keyword evidence="3" id="KW-0238">DNA-binding</keyword>
<proteinExistence type="predicted"/>
<keyword evidence="8" id="KW-1185">Reference proteome</keyword>
<dbReference type="Pfam" id="PF00356">
    <property type="entry name" value="LacI"/>
    <property type="match status" value="1"/>
</dbReference>
<feature type="domain" description="HTH cro/C1-type" evidence="6">
    <location>
        <begin position="10"/>
        <end position="50"/>
    </location>
</feature>
<dbReference type="RefSeq" id="WP_284204674.1">
    <property type="nucleotide sequence ID" value="NZ_BSPQ01000013.1"/>
</dbReference>
<dbReference type="CDD" id="cd01392">
    <property type="entry name" value="HTH_LacI"/>
    <property type="match status" value="1"/>
</dbReference>
<feature type="domain" description="HTH lacI-type" evidence="5">
    <location>
        <begin position="6"/>
        <end position="60"/>
    </location>
</feature>